<name>A0A4C1W818_EUMVA</name>
<evidence type="ECO:0000256" key="1">
    <source>
        <dbReference type="SAM" id="MobiDB-lite"/>
    </source>
</evidence>
<comment type="caution">
    <text evidence="2">The sequence shown here is derived from an EMBL/GenBank/DDBJ whole genome shotgun (WGS) entry which is preliminary data.</text>
</comment>
<keyword evidence="3" id="KW-1185">Reference proteome</keyword>
<proteinExistence type="predicted"/>
<dbReference type="AlphaFoldDB" id="A0A4C1W818"/>
<accession>A0A4C1W818</accession>
<feature type="region of interest" description="Disordered" evidence="1">
    <location>
        <begin position="74"/>
        <end position="106"/>
    </location>
</feature>
<reference evidence="2 3" key="1">
    <citation type="journal article" date="2019" name="Commun. Biol.">
        <title>The bagworm genome reveals a unique fibroin gene that provides high tensile strength.</title>
        <authorList>
            <person name="Kono N."/>
            <person name="Nakamura H."/>
            <person name="Ohtoshi R."/>
            <person name="Tomita M."/>
            <person name="Numata K."/>
            <person name="Arakawa K."/>
        </authorList>
    </citation>
    <scope>NUCLEOTIDE SEQUENCE [LARGE SCALE GENOMIC DNA]</scope>
</reference>
<protein>
    <submittedName>
        <fullName evidence="2">Uncharacterized protein</fullName>
    </submittedName>
</protein>
<dbReference type="Proteomes" id="UP000299102">
    <property type="component" value="Unassembled WGS sequence"/>
</dbReference>
<gene>
    <name evidence="2" type="ORF">EVAR_30596_1</name>
</gene>
<sequence length="106" mass="11962">MNVSVRRERYAVCERALIGLRGDTRRTSTESRARGRCELAYRVNLSRSEQTRSTPGALKKEVITLYFASEANQIPSLSRSKPATEVTDVPKGRREGLKARTPRPEI</sequence>
<feature type="compositionally biased region" description="Basic and acidic residues" evidence="1">
    <location>
        <begin position="88"/>
        <end position="106"/>
    </location>
</feature>
<evidence type="ECO:0000313" key="2">
    <source>
        <dbReference type="EMBL" id="GBP47508.1"/>
    </source>
</evidence>
<organism evidence="2 3">
    <name type="scientific">Eumeta variegata</name>
    <name type="common">Bagworm moth</name>
    <name type="synonym">Eumeta japonica</name>
    <dbReference type="NCBI Taxonomy" id="151549"/>
    <lineage>
        <taxon>Eukaryota</taxon>
        <taxon>Metazoa</taxon>
        <taxon>Ecdysozoa</taxon>
        <taxon>Arthropoda</taxon>
        <taxon>Hexapoda</taxon>
        <taxon>Insecta</taxon>
        <taxon>Pterygota</taxon>
        <taxon>Neoptera</taxon>
        <taxon>Endopterygota</taxon>
        <taxon>Lepidoptera</taxon>
        <taxon>Glossata</taxon>
        <taxon>Ditrysia</taxon>
        <taxon>Tineoidea</taxon>
        <taxon>Psychidae</taxon>
        <taxon>Oiketicinae</taxon>
        <taxon>Eumeta</taxon>
    </lineage>
</organism>
<dbReference type="EMBL" id="BGZK01000503">
    <property type="protein sequence ID" value="GBP47508.1"/>
    <property type="molecule type" value="Genomic_DNA"/>
</dbReference>
<evidence type="ECO:0000313" key="3">
    <source>
        <dbReference type="Proteomes" id="UP000299102"/>
    </source>
</evidence>